<dbReference type="Pfam" id="PF07687">
    <property type="entry name" value="M20_dimer"/>
    <property type="match status" value="1"/>
</dbReference>
<dbReference type="SUPFAM" id="SSF55031">
    <property type="entry name" value="Bacterial exopeptidase dimerisation domain"/>
    <property type="match status" value="1"/>
</dbReference>
<evidence type="ECO:0000256" key="3">
    <source>
        <dbReference type="PIRSR" id="PIRSR037238-1"/>
    </source>
</evidence>
<evidence type="ECO:0000313" key="6">
    <source>
        <dbReference type="Proteomes" id="UP000095743"/>
    </source>
</evidence>
<dbReference type="Pfam" id="PF01546">
    <property type="entry name" value="Peptidase_M20"/>
    <property type="match status" value="1"/>
</dbReference>
<dbReference type="InterPro" id="IPR011650">
    <property type="entry name" value="Peptidase_M20_dimer"/>
</dbReference>
<dbReference type="AlphaFoldDB" id="A0A1D8GME4"/>
<feature type="active site" description="Proton acceptor" evidence="3">
    <location>
        <position position="148"/>
    </location>
</feature>
<name>A0A1D8GME4_9FIRM</name>
<dbReference type="InterPro" id="IPR002933">
    <property type="entry name" value="Peptidase_M20"/>
</dbReference>
<organism evidence="5 6">
    <name type="scientific">Geosporobacter ferrireducens</name>
    <dbReference type="NCBI Taxonomy" id="1424294"/>
    <lineage>
        <taxon>Bacteria</taxon>
        <taxon>Bacillati</taxon>
        <taxon>Bacillota</taxon>
        <taxon>Clostridia</taxon>
        <taxon>Peptostreptococcales</taxon>
        <taxon>Thermotaleaceae</taxon>
        <taxon>Geosporobacter</taxon>
    </lineage>
</organism>
<dbReference type="GO" id="GO:0046872">
    <property type="term" value="F:metal ion binding"/>
    <property type="evidence" value="ECO:0007669"/>
    <property type="project" value="UniProtKB-KW"/>
</dbReference>
<dbReference type="PANTHER" id="PTHR43808">
    <property type="entry name" value="ACETYLORNITHINE DEACETYLASE"/>
    <property type="match status" value="1"/>
</dbReference>
<dbReference type="EMBL" id="CP017269">
    <property type="protein sequence ID" value="AOT72065.1"/>
    <property type="molecule type" value="Genomic_DNA"/>
</dbReference>
<reference evidence="5 6" key="1">
    <citation type="submission" date="2016-09" db="EMBL/GenBank/DDBJ databases">
        <title>Genomic analysis reveals versatility of anaerobic energy metabolism of Geosporobacter ferrireducens IRF9 of phylum Firmicutes.</title>
        <authorList>
            <person name="Kim S.-J."/>
        </authorList>
    </citation>
    <scope>NUCLEOTIDE SEQUENCE [LARGE SCALE GENOMIC DNA]</scope>
    <source>
        <strain evidence="5 6">IRF9</strain>
    </source>
</reference>
<dbReference type="Proteomes" id="UP000095743">
    <property type="component" value="Chromosome"/>
</dbReference>
<feature type="active site" evidence="3">
    <location>
        <position position="89"/>
    </location>
</feature>
<keyword evidence="1" id="KW-0479">Metal-binding</keyword>
<accession>A0A1D8GME4</accession>
<dbReference type="Gene3D" id="3.30.70.360">
    <property type="match status" value="1"/>
</dbReference>
<dbReference type="STRING" id="1424294.Gferi_22520"/>
<gene>
    <name evidence="5" type="ORF">Gferi_22520</name>
</gene>
<dbReference type="RefSeq" id="WP_069980380.1">
    <property type="nucleotide sequence ID" value="NZ_CP017269.1"/>
</dbReference>
<evidence type="ECO:0000259" key="4">
    <source>
        <dbReference type="Pfam" id="PF07687"/>
    </source>
</evidence>
<dbReference type="InterPro" id="IPR017150">
    <property type="entry name" value="Pept_M20_glutamate_carboxypep"/>
</dbReference>
<keyword evidence="2" id="KW-0378">Hydrolase</keyword>
<dbReference type="InterPro" id="IPR050072">
    <property type="entry name" value="Peptidase_M20A"/>
</dbReference>
<dbReference type="CDD" id="cd03885">
    <property type="entry name" value="M20_CPDG2"/>
    <property type="match status" value="1"/>
</dbReference>
<keyword evidence="6" id="KW-1185">Reference proteome</keyword>
<dbReference type="PIRSF" id="PIRSF037238">
    <property type="entry name" value="Carboxypeptidase_G2"/>
    <property type="match status" value="1"/>
</dbReference>
<feature type="domain" description="Peptidase M20 dimerisation" evidence="4">
    <location>
        <begin position="185"/>
        <end position="282"/>
    </location>
</feature>
<proteinExistence type="predicted"/>
<sequence length="394" mass="43341">MNQRILDAMESCGINQAAIIETWKQMVEIESYTHNPEGVYNICRYIKDKLEELGLKTTICDFEGVGPSLIGTCGEGDIGEGIILAGHMDTVFKDGFALHNPFRIEKNLVFGPGVLDMKGGINLIFYILKVLKALDYNKPIKVIISGDEEHGHAKSRCGDFITREAKGYKAAFNMETGLIDNGIVTARKGMIFCTIKTKGLSAHAGNNFSEGISAIYEIANKILEIQKLNEKYENTTFNVGLIHGGTMVNAVPEYAELKLDIRFVDDKIIEAVKTDLNKIAASNRIEGATSELVIENIFPAFGNQYNKEFYELVKSISINNGLGEPKCVLLGGASDAAYISKAGVPCLCGMGVKGKWNHTDREYAIIDSVMERILLIVNSILELENRELISIGKN</sequence>
<evidence type="ECO:0000256" key="2">
    <source>
        <dbReference type="ARBA" id="ARBA00022801"/>
    </source>
</evidence>
<evidence type="ECO:0000256" key="1">
    <source>
        <dbReference type="ARBA" id="ARBA00022723"/>
    </source>
</evidence>
<dbReference type="GO" id="GO:0016787">
    <property type="term" value="F:hydrolase activity"/>
    <property type="evidence" value="ECO:0007669"/>
    <property type="project" value="UniProtKB-KW"/>
</dbReference>
<dbReference type="KEGG" id="gfe:Gferi_22520"/>
<dbReference type="Gene3D" id="3.40.630.10">
    <property type="entry name" value="Zn peptidases"/>
    <property type="match status" value="1"/>
</dbReference>
<protein>
    <recommendedName>
        <fullName evidence="4">Peptidase M20 dimerisation domain-containing protein</fullName>
    </recommendedName>
</protein>
<evidence type="ECO:0000313" key="5">
    <source>
        <dbReference type="EMBL" id="AOT72065.1"/>
    </source>
</evidence>
<dbReference type="PANTHER" id="PTHR43808:SF9">
    <property type="entry name" value="BLL0789 PROTEIN"/>
    <property type="match status" value="1"/>
</dbReference>
<dbReference type="SUPFAM" id="SSF53187">
    <property type="entry name" value="Zn-dependent exopeptidases"/>
    <property type="match status" value="1"/>
</dbReference>
<dbReference type="InterPro" id="IPR036264">
    <property type="entry name" value="Bact_exopeptidase_dim_dom"/>
</dbReference>